<dbReference type="Gene3D" id="2.130.10.10">
    <property type="entry name" value="YVTN repeat-like/Quinoprotein amine dehydrogenase"/>
    <property type="match status" value="1"/>
</dbReference>
<organism evidence="1 2">
    <name type="scientific">Chitinophaga pinensis</name>
    <dbReference type="NCBI Taxonomy" id="79329"/>
    <lineage>
        <taxon>Bacteria</taxon>
        <taxon>Pseudomonadati</taxon>
        <taxon>Bacteroidota</taxon>
        <taxon>Chitinophagia</taxon>
        <taxon>Chitinophagales</taxon>
        <taxon>Chitinophagaceae</taxon>
        <taxon>Chitinophaga</taxon>
    </lineage>
</organism>
<proteinExistence type="predicted"/>
<keyword evidence="2" id="KW-1185">Reference proteome</keyword>
<dbReference type="SUPFAM" id="SSF50969">
    <property type="entry name" value="YVTN repeat-like/Quinoprotein amine dehydrogenase"/>
    <property type="match status" value="1"/>
</dbReference>
<name>A0A5C6LQG7_9BACT</name>
<evidence type="ECO:0000313" key="2">
    <source>
        <dbReference type="Proteomes" id="UP000318815"/>
    </source>
</evidence>
<protein>
    <submittedName>
        <fullName evidence="1">DUF5074 domain-containing protein</fullName>
    </submittedName>
</protein>
<evidence type="ECO:0000313" key="1">
    <source>
        <dbReference type="EMBL" id="TWV99570.1"/>
    </source>
</evidence>
<dbReference type="InterPro" id="IPR031815">
    <property type="entry name" value="DUF5074"/>
</dbReference>
<dbReference type="OrthoDB" id="1041092at2"/>
<dbReference type="InterPro" id="IPR011044">
    <property type="entry name" value="Quino_amine_DH_bsu"/>
</dbReference>
<sequence>MYKNLRLWLLGGLLMAAASCKKDDDVVIPTKYGTGFLMITEGNYGKNAGDLNYYNYDTDSVSAGVYSAENPGKTLGPNTSTMEFGTVYNNRIYLVGKYGAPFVALDANTLKELNRVDALPGGDGRAFVGVDETRGLLSTSTGVFPVNLNNLSLGTAIAGVTGEVTDMFKAGSHIFILSVTDGIVVLNANDYSVAKKLGTAVSGFVQSMDGNVWAASKTQLKKINATALSVDSITTNFQVYYNEFTYTNSSMVSSPAENAIYLISGTNKVYKYIPGQASSLNTPFITLPAGQYFYGKGIWFDRTRNILVLNSNTNQYGADINNQLYLHSATSGALLNSTTYKGYFFPGMIIN</sequence>
<dbReference type="PROSITE" id="PS51257">
    <property type="entry name" value="PROKAR_LIPOPROTEIN"/>
    <property type="match status" value="1"/>
</dbReference>
<dbReference type="Pfam" id="PF16819">
    <property type="entry name" value="DUF5074"/>
    <property type="match status" value="1"/>
</dbReference>
<gene>
    <name evidence="1" type="ORF">FEF09_15240</name>
</gene>
<dbReference type="Proteomes" id="UP000318815">
    <property type="component" value="Unassembled WGS sequence"/>
</dbReference>
<comment type="caution">
    <text evidence="1">The sequence shown here is derived from an EMBL/GenBank/DDBJ whole genome shotgun (WGS) entry which is preliminary data.</text>
</comment>
<reference evidence="1 2" key="1">
    <citation type="submission" date="2019-08" db="EMBL/GenBank/DDBJ databases">
        <title>Whole genome sequencing of chitin degrading bacteria Chitinophaga pinensis YS16.</title>
        <authorList>
            <person name="Singh R.P."/>
            <person name="Manchanda G."/>
            <person name="Maurya I.K."/>
            <person name="Joshi N.K."/>
            <person name="Srivastava A.K."/>
        </authorList>
    </citation>
    <scope>NUCLEOTIDE SEQUENCE [LARGE SCALE GENOMIC DNA]</scope>
    <source>
        <strain evidence="1 2">YS-16</strain>
    </source>
</reference>
<dbReference type="RefSeq" id="WP_146305915.1">
    <property type="nucleotide sequence ID" value="NZ_VOHS01000014.1"/>
</dbReference>
<accession>A0A5C6LQG7</accession>
<dbReference type="AlphaFoldDB" id="A0A5C6LQG7"/>
<dbReference type="InterPro" id="IPR015943">
    <property type="entry name" value="WD40/YVTN_repeat-like_dom_sf"/>
</dbReference>
<dbReference type="EMBL" id="VOHS01000014">
    <property type="protein sequence ID" value="TWV99570.1"/>
    <property type="molecule type" value="Genomic_DNA"/>
</dbReference>